<reference evidence="2" key="1">
    <citation type="submission" date="2022-11" db="UniProtKB">
        <authorList>
            <consortium name="WormBaseParasite"/>
        </authorList>
    </citation>
    <scope>IDENTIFICATION</scope>
</reference>
<evidence type="ECO:0000313" key="1">
    <source>
        <dbReference type="Proteomes" id="UP000887578"/>
    </source>
</evidence>
<organism evidence="1 2">
    <name type="scientific">Panagrolaimus davidi</name>
    <dbReference type="NCBI Taxonomy" id="227884"/>
    <lineage>
        <taxon>Eukaryota</taxon>
        <taxon>Metazoa</taxon>
        <taxon>Ecdysozoa</taxon>
        <taxon>Nematoda</taxon>
        <taxon>Chromadorea</taxon>
        <taxon>Rhabditida</taxon>
        <taxon>Tylenchina</taxon>
        <taxon>Panagrolaimomorpha</taxon>
        <taxon>Panagrolaimoidea</taxon>
        <taxon>Panagrolaimidae</taxon>
        <taxon>Panagrolaimus</taxon>
    </lineage>
</organism>
<accession>A0A914R2Z0</accession>
<dbReference type="Proteomes" id="UP000887578">
    <property type="component" value="Unplaced"/>
</dbReference>
<protein>
    <submittedName>
        <fullName evidence="2">Uncharacterized protein</fullName>
    </submittedName>
</protein>
<dbReference type="AlphaFoldDB" id="A0A914R2Z0"/>
<evidence type="ECO:0000313" key="2">
    <source>
        <dbReference type="WBParaSite" id="PDA_v2.g891.t1"/>
    </source>
</evidence>
<keyword evidence="1" id="KW-1185">Reference proteome</keyword>
<name>A0A914R2Z0_9BILA</name>
<proteinExistence type="predicted"/>
<sequence length="118" mass="14164">MFNSERPFHDLFAVALDLYFRTWREMHARGHQISLGISNNPASLKDLDDILQRKFSYFHMQKIWKKEGIETDELELKSSAIQDLQQHLRPSIEELVKTQKKRLEKRISFCKSYKRKII</sequence>
<dbReference type="WBParaSite" id="PDA_v2.g891.t1">
    <property type="protein sequence ID" value="PDA_v2.g891.t1"/>
    <property type="gene ID" value="PDA_v2.g891"/>
</dbReference>